<evidence type="ECO:0000313" key="11">
    <source>
        <dbReference type="EMBL" id="NGQ92541.1"/>
    </source>
</evidence>
<dbReference type="PANTHER" id="PTHR43808">
    <property type="entry name" value="ACETYLORNITHINE DEACETYLASE"/>
    <property type="match status" value="1"/>
</dbReference>
<gene>
    <name evidence="11" type="primary">argE</name>
    <name evidence="11" type="ORF">G5V65_16740</name>
</gene>
<evidence type="ECO:0000256" key="3">
    <source>
        <dbReference type="ARBA" id="ARBA00022490"/>
    </source>
</evidence>
<dbReference type="Pfam" id="PF07687">
    <property type="entry name" value="M20_dimer"/>
    <property type="match status" value="1"/>
</dbReference>
<comment type="caution">
    <text evidence="11">The sequence shown here is derived from an EMBL/GenBank/DDBJ whole genome shotgun (WGS) entry which is preliminary data.</text>
</comment>
<keyword evidence="12" id="KW-1185">Reference proteome</keyword>
<keyword evidence="7 11" id="KW-0378">Hydrolase</keyword>
<comment type="cofactor">
    <cofactor evidence="1">
        <name>Zn(2+)</name>
        <dbReference type="ChEBI" id="CHEBI:29105"/>
    </cofactor>
</comment>
<dbReference type="InterPro" id="IPR001261">
    <property type="entry name" value="ArgE/DapE_CS"/>
</dbReference>
<dbReference type="Gene3D" id="3.40.630.10">
    <property type="entry name" value="Zn peptidases"/>
    <property type="match status" value="1"/>
</dbReference>
<organism evidence="11 12">
    <name type="scientific">Paragemmobacter kunshanensis</name>
    <dbReference type="NCBI Taxonomy" id="2583234"/>
    <lineage>
        <taxon>Bacteria</taxon>
        <taxon>Pseudomonadati</taxon>
        <taxon>Pseudomonadota</taxon>
        <taxon>Alphaproteobacteria</taxon>
        <taxon>Rhodobacterales</taxon>
        <taxon>Paracoccaceae</taxon>
        <taxon>Paragemmobacter</taxon>
    </lineage>
</organism>
<dbReference type="PROSITE" id="PS00759">
    <property type="entry name" value="ARGE_DAPE_CPG2_2"/>
    <property type="match status" value="1"/>
</dbReference>
<dbReference type="InterPro" id="IPR002933">
    <property type="entry name" value="Peptidase_M20"/>
</dbReference>
<dbReference type="AlphaFoldDB" id="A0A6M1UB03"/>
<dbReference type="SUPFAM" id="SSF55031">
    <property type="entry name" value="Bacterial exopeptidase dimerisation domain"/>
    <property type="match status" value="1"/>
</dbReference>
<dbReference type="GO" id="GO:0008777">
    <property type="term" value="F:acetylornithine deacetylase activity"/>
    <property type="evidence" value="ECO:0007669"/>
    <property type="project" value="UniProtKB-EC"/>
</dbReference>
<dbReference type="GO" id="GO:0046872">
    <property type="term" value="F:metal ion binding"/>
    <property type="evidence" value="ECO:0007669"/>
    <property type="project" value="UniProtKB-KW"/>
</dbReference>
<dbReference type="RefSeq" id="WP_165052311.1">
    <property type="nucleotide sequence ID" value="NZ_JAALFE010000019.1"/>
</dbReference>
<evidence type="ECO:0000259" key="10">
    <source>
        <dbReference type="Pfam" id="PF07687"/>
    </source>
</evidence>
<dbReference type="InterPro" id="IPR036264">
    <property type="entry name" value="Bact_exopeptidase_dim_dom"/>
</dbReference>
<protein>
    <submittedName>
        <fullName evidence="11">Acetylornithine deacetylase</fullName>
        <ecNumber evidence="11">3.5.1.16</ecNumber>
    </submittedName>
</protein>
<keyword evidence="4" id="KW-0055">Arginine biosynthesis</keyword>
<dbReference type="CDD" id="cd03894">
    <property type="entry name" value="M20_ArgE"/>
    <property type="match status" value="1"/>
</dbReference>
<dbReference type="SUPFAM" id="SSF53187">
    <property type="entry name" value="Zn-dependent exopeptidases"/>
    <property type="match status" value="1"/>
</dbReference>
<evidence type="ECO:0000256" key="8">
    <source>
        <dbReference type="ARBA" id="ARBA00022833"/>
    </source>
</evidence>
<dbReference type="EMBL" id="JAALFE010000019">
    <property type="protein sequence ID" value="NGQ92541.1"/>
    <property type="molecule type" value="Genomic_DNA"/>
</dbReference>
<dbReference type="Pfam" id="PF01546">
    <property type="entry name" value="Peptidase_M20"/>
    <property type="match status" value="1"/>
</dbReference>
<dbReference type="NCBIfam" id="TIGR01892">
    <property type="entry name" value="AcOrn-deacetyl"/>
    <property type="match status" value="1"/>
</dbReference>
<evidence type="ECO:0000256" key="4">
    <source>
        <dbReference type="ARBA" id="ARBA00022571"/>
    </source>
</evidence>
<evidence type="ECO:0000256" key="1">
    <source>
        <dbReference type="ARBA" id="ARBA00001947"/>
    </source>
</evidence>
<dbReference type="PANTHER" id="PTHR43808:SF31">
    <property type="entry name" value="N-ACETYL-L-CITRULLINE DEACETYLASE"/>
    <property type="match status" value="1"/>
</dbReference>
<proteinExistence type="inferred from homology"/>
<keyword evidence="9" id="KW-0170">Cobalt</keyword>
<dbReference type="InterPro" id="IPR011650">
    <property type="entry name" value="Peptidase_M20_dimer"/>
</dbReference>
<sequence length="389" mass="42152">MPAAVTLSPRQILDRLVKFPTVSRDTNLPLIDWVEDYLASHGITAHRHWHEDGTKAALFAHVGPWEEGAVVLSGHTDVVPVEGQDWTSDPWTVTERDGRLYGRGTCDMKGFDALALWALVEAHQRGVKRPLQIALSYDEEVGCTGAPPMIAAMQGVVPKGAAAIIGEPSLMKVINGHKGGTGFHVHVKGFEVHSSLLPYGVSAIMEGARLIQWANDRNAWIQGQPRSAQALPFDPPFTTLHVGMIQGGTAHNITAADCRFALEMRVVPGEEVETHAQAFIAEAARIDAAMKQIRPEAGIHLDRFFGVPALQPEQDGAAEAICRRLTGDNATGVVSYGTEAGQFQEAGYSAAICGPGDIAQAHQPDEWLSLAEFEAGHRFMQRLLDELSR</sequence>
<name>A0A6M1UB03_9RHOB</name>
<keyword evidence="5" id="KW-0028">Amino-acid biosynthesis</keyword>
<evidence type="ECO:0000256" key="6">
    <source>
        <dbReference type="ARBA" id="ARBA00022723"/>
    </source>
</evidence>
<keyword evidence="8" id="KW-0862">Zinc</keyword>
<reference evidence="11 12" key="1">
    <citation type="submission" date="2020-02" db="EMBL/GenBank/DDBJ databases">
        <title>Rhodobacter translucens sp. nov., a novel bacterium isolated from activated sludge.</title>
        <authorList>
            <person name="Liu J."/>
        </authorList>
    </citation>
    <scope>NUCLEOTIDE SEQUENCE [LARGE SCALE GENOMIC DNA]</scope>
    <source>
        <strain evidence="11 12">HX-7-19</strain>
    </source>
</reference>
<evidence type="ECO:0000256" key="2">
    <source>
        <dbReference type="ARBA" id="ARBA00005691"/>
    </source>
</evidence>
<feature type="domain" description="Peptidase M20 dimerisation" evidence="10">
    <location>
        <begin position="175"/>
        <end position="285"/>
    </location>
</feature>
<evidence type="ECO:0000256" key="9">
    <source>
        <dbReference type="ARBA" id="ARBA00023285"/>
    </source>
</evidence>
<accession>A0A6M1UB03</accession>
<dbReference type="Gene3D" id="3.30.70.360">
    <property type="match status" value="1"/>
</dbReference>
<dbReference type="GO" id="GO:0006526">
    <property type="term" value="P:L-arginine biosynthetic process"/>
    <property type="evidence" value="ECO:0007669"/>
    <property type="project" value="UniProtKB-KW"/>
</dbReference>
<dbReference type="InterPro" id="IPR010169">
    <property type="entry name" value="AcOrn-deacetyl"/>
</dbReference>
<evidence type="ECO:0000256" key="7">
    <source>
        <dbReference type="ARBA" id="ARBA00022801"/>
    </source>
</evidence>
<dbReference type="Proteomes" id="UP000474758">
    <property type="component" value="Unassembled WGS sequence"/>
</dbReference>
<keyword evidence="3" id="KW-0963">Cytoplasm</keyword>
<dbReference type="EC" id="3.5.1.16" evidence="11"/>
<comment type="similarity">
    <text evidence="2">Belongs to the peptidase M20A family. ArgE subfamily.</text>
</comment>
<dbReference type="InterPro" id="IPR050072">
    <property type="entry name" value="Peptidase_M20A"/>
</dbReference>
<evidence type="ECO:0000256" key="5">
    <source>
        <dbReference type="ARBA" id="ARBA00022605"/>
    </source>
</evidence>
<evidence type="ECO:0000313" key="12">
    <source>
        <dbReference type="Proteomes" id="UP000474758"/>
    </source>
</evidence>
<dbReference type="NCBIfam" id="NF005710">
    <property type="entry name" value="PRK07522.1"/>
    <property type="match status" value="1"/>
</dbReference>
<keyword evidence="6" id="KW-0479">Metal-binding</keyword>